<gene>
    <name evidence="1" type="ORF">Pmar_PMAR016476</name>
</gene>
<reference evidence="1 2" key="1">
    <citation type="submission" date="2008-07" db="EMBL/GenBank/DDBJ databases">
        <authorList>
            <person name="El-Sayed N."/>
            <person name="Caler E."/>
            <person name="Inman J."/>
            <person name="Amedeo P."/>
            <person name="Hass B."/>
            <person name="Wortman J."/>
        </authorList>
    </citation>
    <scope>NUCLEOTIDE SEQUENCE [LARGE SCALE GENOMIC DNA]</scope>
    <source>
        <strain evidence="2">ATCC 50983 / TXsc</strain>
    </source>
</reference>
<evidence type="ECO:0000313" key="1">
    <source>
        <dbReference type="EMBL" id="EER07104.1"/>
    </source>
</evidence>
<keyword evidence="2" id="KW-1185">Reference proteome</keyword>
<protein>
    <submittedName>
        <fullName evidence="1">Uncharacterized protein</fullName>
    </submittedName>
</protein>
<proteinExistence type="predicted"/>
<accession>C5L839</accession>
<dbReference type="AlphaFoldDB" id="C5L839"/>
<sequence>MPSLEKEEPMVMIEGEDDWKAQLDNLKKELDEIIDKQIYASFADTSRLDNSDISAAAAADDGKGSIKGSAEISDTTLMLSEGDSTSFTSTELAAAIAEVTAGISGHSYLGGESFDVDLSAFDISTI</sequence>
<dbReference type="InParanoid" id="C5L839"/>
<dbReference type="Proteomes" id="UP000007800">
    <property type="component" value="Unassembled WGS sequence"/>
</dbReference>
<dbReference type="GeneID" id="9059567"/>
<organism evidence="2">
    <name type="scientific">Perkinsus marinus (strain ATCC 50983 / TXsc)</name>
    <dbReference type="NCBI Taxonomy" id="423536"/>
    <lineage>
        <taxon>Eukaryota</taxon>
        <taxon>Sar</taxon>
        <taxon>Alveolata</taxon>
        <taxon>Perkinsozoa</taxon>
        <taxon>Perkinsea</taxon>
        <taxon>Perkinsida</taxon>
        <taxon>Perkinsidae</taxon>
        <taxon>Perkinsus</taxon>
    </lineage>
</organism>
<evidence type="ECO:0000313" key="2">
    <source>
        <dbReference type="Proteomes" id="UP000007800"/>
    </source>
</evidence>
<dbReference type="EMBL" id="GG680037">
    <property type="protein sequence ID" value="EER07104.1"/>
    <property type="molecule type" value="Genomic_DNA"/>
</dbReference>
<dbReference type="RefSeq" id="XP_002775288.1">
    <property type="nucleotide sequence ID" value="XM_002775242.1"/>
</dbReference>
<name>C5L839_PERM5</name>